<gene>
    <name evidence="2" type="ORF">PZE19_25115</name>
</gene>
<proteinExistence type="predicted"/>
<dbReference type="InterPro" id="IPR021218">
    <property type="entry name" value="DUF2784"/>
</dbReference>
<dbReference type="RefSeq" id="WP_277863353.1">
    <property type="nucleotide sequence ID" value="NZ_JARRAG010000002.1"/>
</dbReference>
<keyword evidence="3" id="KW-1185">Reference proteome</keyword>
<comment type="caution">
    <text evidence="2">The sequence shown here is derived from an EMBL/GenBank/DDBJ whole genome shotgun (WGS) entry which is preliminary data.</text>
</comment>
<dbReference type="Proteomes" id="UP001216907">
    <property type="component" value="Unassembled WGS sequence"/>
</dbReference>
<protein>
    <submittedName>
        <fullName evidence="2">DUF2784 domain-containing protein</fullName>
    </submittedName>
</protein>
<keyword evidence="1" id="KW-0472">Membrane</keyword>
<evidence type="ECO:0000313" key="3">
    <source>
        <dbReference type="Proteomes" id="UP001216907"/>
    </source>
</evidence>
<evidence type="ECO:0000256" key="1">
    <source>
        <dbReference type="SAM" id="Phobius"/>
    </source>
</evidence>
<organism evidence="2 3">
    <name type="scientific">Paludisphaera mucosa</name>
    <dbReference type="NCBI Taxonomy" id="3030827"/>
    <lineage>
        <taxon>Bacteria</taxon>
        <taxon>Pseudomonadati</taxon>
        <taxon>Planctomycetota</taxon>
        <taxon>Planctomycetia</taxon>
        <taxon>Isosphaerales</taxon>
        <taxon>Isosphaeraceae</taxon>
        <taxon>Paludisphaera</taxon>
    </lineage>
</organism>
<keyword evidence="1" id="KW-1133">Transmembrane helix</keyword>
<evidence type="ECO:0000313" key="2">
    <source>
        <dbReference type="EMBL" id="MDG3007063.1"/>
    </source>
</evidence>
<accession>A0ABT6FI57</accession>
<keyword evidence="1" id="KW-0812">Transmembrane</keyword>
<sequence>MDLLLLANLSKDPWPGQLIFLANLIAVVHFAWVAFLLLGLVAILLGIAFRWRWVRNRWFRVIHLAMIAIVVGESLAGVPCPLTVWEHRLRVDAGQTAFDGDFIAHWVHRLMFFQAEPWVFTVGYVTFGLAVLGVWIFAPPRWRPADA</sequence>
<feature type="transmembrane region" description="Helical" evidence="1">
    <location>
        <begin position="118"/>
        <end position="138"/>
    </location>
</feature>
<dbReference type="EMBL" id="JARRAG010000002">
    <property type="protein sequence ID" value="MDG3007063.1"/>
    <property type="molecule type" value="Genomic_DNA"/>
</dbReference>
<feature type="transmembrane region" description="Helical" evidence="1">
    <location>
        <begin position="61"/>
        <end position="84"/>
    </location>
</feature>
<dbReference type="Pfam" id="PF10861">
    <property type="entry name" value="DUF2784"/>
    <property type="match status" value="1"/>
</dbReference>
<name>A0ABT6FI57_9BACT</name>
<reference evidence="2 3" key="1">
    <citation type="submission" date="2023-03" db="EMBL/GenBank/DDBJ databases">
        <title>Paludisphaera mucosa sp. nov. a novel planctomycete from northern fen.</title>
        <authorList>
            <person name="Ivanova A."/>
        </authorList>
    </citation>
    <scope>NUCLEOTIDE SEQUENCE [LARGE SCALE GENOMIC DNA]</scope>
    <source>
        <strain evidence="2 3">Pla2</strain>
    </source>
</reference>
<feature type="transmembrane region" description="Helical" evidence="1">
    <location>
        <begin position="20"/>
        <end position="49"/>
    </location>
</feature>